<organism evidence="2 3">
    <name type="scientific">Candidatus Scatomorpha intestinavium</name>
    <dbReference type="NCBI Taxonomy" id="2840922"/>
    <lineage>
        <taxon>Bacteria</taxon>
        <taxon>Bacillati</taxon>
        <taxon>Bacillota</taxon>
        <taxon>Clostridia</taxon>
        <taxon>Eubacteriales</taxon>
        <taxon>Candidatus Scatomorpha</taxon>
    </lineage>
</organism>
<feature type="domain" description="D-alanyl-D-alanine carboxypeptidase-like core" evidence="1">
    <location>
        <begin position="18"/>
        <end position="152"/>
    </location>
</feature>
<proteinExistence type="predicted"/>
<accession>A0A9D1CRY6</accession>
<comment type="caution">
    <text evidence="2">The sequence shown here is derived from an EMBL/GenBank/DDBJ whole genome shotgun (WGS) entry which is preliminary data.</text>
</comment>
<dbReference type="Gene3D" id="3.30.1380.10">
    <property type="match status" value="1"/>
</dbReference>
<feature type="non-terminal residue" evidence="2">
    <location>
        <position position="1"/>
    </location>
</feature>
<dbReference type="Proteomes" id="UP000824262">
    <property type="component" value="Unassembled WGS sequence"/>
</dbReference>
<dbReference type="PANTHER" id="PTHR34385">
    <property type="entry name" value="D-ALANYL-D-ALANINE CARBOXYPEPTIDASE"/>
    <property type="match status" value="1"/>
</dbReference>
<evidence type="ECO:0000313" key="2">
    <source>
        <dbReference type="EMBL" id="HIQ78006.1"/>
    </source>
</evidence>
<dbReference type="CDD" id="cd14852">
    <property type="entry name" value="LD-carboxypeptidase"/>
    <property type="match status" value="1"/>
</dbReference>
<dbReference type="InterPro" id="IPR052179">
    <property type="entry name" value="DD-CPase-like"/>
</dbReference>
<dbReference type="InterPro" id="IPR003709">
    <property type="entry name" value="VanY-like_core_dom"/>
</dbReference>
<name>A0A9D1CRY6_9FIRM</name>
<sequence>LPADFAVETAEVEGYLFDARAADALQSMLDGGRADGVDLIITSAYRTYDYQQGLFQNKVQRVMAEQGVSQTEAEPIAAMSVARPGTSEHCLGLAVDIITSSYTTLDSGFAETDAAKWLYEHCAEYGFILRYPEDKTDVTGIIYEPWHFRYVGVEAAEYIMENGLTLEEFLGEA</sequence>
<dbReference type="InterPro" id="IPR009045">
    <property type="entry name" value="Zn_M74/Hedgehog-like"/>
</dbReference>
<gene>
    <name evidence="2" type="ORF">IAB77_01950</name>
</gene>
<dbReference type="SUPFAM" id="SSF55166">
    <property type="entry name" value="Hedgehog/DD-peptidase"/>
    <property type="match status" value="1"/>
</dbReference>
<dbReference type="AlphaFoldDB" id="A0A9D1CRY6"/>
<protein>
    <submittedName>
        <fullName evidence="2">M15 family metallopeptidase</fullName>
    </submittedName>
</protein>
<dbReference type="InterPro" id="IPR058193">
    <property type="entry name" value="VanY/YodJ_core_dom"/>
</dbReference>
<dbReference type="Pfam" id="PF02557">
    <property type="entry name" value="VanY"/>
    <property type="match status" value="1"/>
</dbReference>
<reference evidence="2" key="2">
    <citation type="journal article" date="2021" name="PeerJ">
        <title>Extensive microbial diversity within the chicken gut microbiome revealed by metagenomics and culture.</title>
        <authorList>
            <person name="Gilroy R."/>
            <person name="Ravi A."/>
            <person name="Getino M."/>
            <person name="Pursley I."/>
            <person name="Horton D.L."/>
            <person name="Alikhan N.F."/>
            <person name="Baker D."/>
            <person name="Gharbi K."/>
            <person name="Hall N."/>
            <person name="Watson M."/>
            <person name="Adriaenssens E.M."/>
            <person name="Foster-Nyarko E."/>
            <person name="Jarju S."/>
            <person name="Secka A."/>
            <person name="Antonio M."/>
            <person name="Oren A."/>
            <person name="Chaudhuri R.R."/>
            <person name="La Ragione R."/>
            <person name="Hildebrand F."/>
            <person name="Pallen M.J."/>
        </authorList>
    </citation>
    <scope>NUCLEOTIDE SEQUENCE</scope>
    <source>
        <strain evidence="2">ChiBcolR7-354</strain>
    </source>
</reference>
<dbReference type="GO" id="GO:0006508">
    <property type="term" value="P:proteolysis"/>
    <property type="evidence" value="ECO:0007669"/>
    <property type="project" value="InterPro"/>
</dbReference>
<evidence type="ECO:0000313" key="3">
    <source>
        <dbReference type="Proteomes" id="UP000824262"/>
    </source>
</evidence>
<dbReference type="GO" id="GO:0008233">
    <property type="term" value="F:peptidase activity"/>
    <property type="evidence" value="ECO:0007669"/>
    <property type="project" value="InterPro"/>
</dbReference>
<reference evidence="2" key="1">
    <citation type="submission" date="2020-10" db="EMBL/GenBank/DDBJ databases">
        <authorList>
            <person name="Gilroy R."/>
        </authorList>
    </citation>
    <scope>NUCLEOTIDE SEQUENCE</scope>
    <source>
        <strain evidence="2">ChiBcolR7-354</strain>
    </source>
</reference>
<dbReference type="EMBL" id="DVGA01000026">
    <property type="protein sequence ID" value="HIQ78006.1"/>
    <property type="molecule type" value="Genomic_DNA"/>
</dbReference>
<dbReference type="PANTHER" id="PTHR34385:SF1">
    <property type="entry name" value="PEPTIDOGLYCAN L-ALANYL-D-GLUTAMATE ENDOPEPTIDASE CWLK"/>
    <property type="match status" value="1"/>
</dbReference>
<evidence type="ECO:0000259" key="1">
    <source>
        <dbReference type="Pfam" id="PF02557"/>
    </source>
</evidence>